<comment type="caution">
    <text evidence="3">The sequence shown here is derived from an EMBL/GenBank/DDBJ whole genome shotgun (WGS) entry which is preliminary data.</text>
</comment>
<gene>
    <name evidence="3" type="ORF">K2173_013995</name>
</gene>
<dbReference type="AlphaFoldDB" id="A0AAV8SDG6"/>
<name>A0AAV8SDG6_9ROSI</name>
<dbReference type="PANTHER" id="PTHR34277">
    <property type="entry name" value="CLAVATA3/ESR (CLE)-RELATED PROTEIN 26"/>
    <property type="match status" value="1"/>
</dbReference>
<organism evidence="3 4">
    <name type="scientific">Erythroxylum novogranatense</name>
    <dbReference type="NCBI Taxonomy" id="1862640"/>
    <lineage>
        <taxon>Eukaryota</taxon>
        <taxon>Viridiplantae</taxon>
        <taxon>Streptophyta</taxon>
        <taxon>Embryophyta</taxon>
        <taxon>Tracheophyta</taxon>
        <taxon>Spermatophyta</taxon>
        <taxon>Magnoliopsida</taxon>
        <taxon>eudicotyledons</taxon>
        <taxon>Gunneridae</taxon>
        <taxon>Pentapetalae</taxon>
        <taxon>rosids</taxon>
        <taxon>fabids</taxon>
        <taxon>Malpighiales</taxon>
        <taxon>Erythroxylaceae</taxon>
        <taxon>Erythroxylum</taxon>
    </lineage>
</organism>
<dbReference type="InterPro" id="IPR039316">
    <property type="entry name" value="CLE25/26"/>
</dbReference>
<dbReference type="Proteomes" id="UP001159364">
    <property type="component" value="Linkage Group LG11"/>
</dbReference>
<keyword evidence="2" id="KW-0472">Membrane</keyword>
<feature type="region of interest" description="Disordered" evidence="1">
    <location>
        <begin position="62"/>
        <end position="98"/>
    </location>
</feature>
<keyword evidence="2" id="KW-0812">Transmembrane</keyword>
<evidence type="ECO:0000256" key="2">
    <source>
        <dbReference type="SAM" id="Phobius"/>
    </source>
</evidence>
<feature type="transmembrane region" description="Helical" evidence="2">
    <location>
        <begin position="12"/>
        <end position="30"/>
    </location>
</feature>
<accession>A0AAV8SDG6</accession>
<protein>
    <recommendedName>
        <fullName evidence="5">CLAVATA3/ESR (CLE)-related protein 25</fullName>
    </recommendedName>
</protein>
<proteinExistence type="predicted"/>
<evidence type="ECO:0000313" key="4">
    <source>
        <dbReference type="Proteomes" id="UP001159364"/>
    </source>
</evidence>
<dbReference type="PANTHER" id="PTHR34277:SF18">
    <property type="entry name" value="CLAVATA3_ESR (CLE)-RELATED PROTEIN 25"/>
    <property type="match status" value="1"/>
</dbReference>
<evidence type="ECO:0000256" key="1">
    <source>
        <dbReference type="SAM" id="MobiDB-lite"/>
    </source>
</evidence>
<sequence length="98" mass="11188">MGSGIVSPKALFRAVMFFGVVWLFYVGILADNATKMVTRATAPSAGILEHWTRFIGRERRPFHHDFDPNYVSKRRVPNGPDPIHNRRASKCRQPPVRI</sequence>
<keyword evidence="4" id="KW-1185">Reference proteome</keyword>
<keyword evidence="2" id="KW-1133">Transmembrane helix</keyword>
<evidence type="ECO:0000313" key="3">
    <source>
        <dbReference type="EMBL" id="KAJ8750080.1"/>
    </source>
</evidence>
<dbReference type="EMBL" id="JAIWQS010000011">
    <property type="protein sequence ID" value="KAJ8750080.1"/>
    <property type="molecule type" value="Genomic_DNA"/>
</dbReference>
<evidence type="ECO:0008006" key="5">
    <source>
        <dbReference type="Google" id="ProtNLM"/>
    </source>
</evidence>
<reference evidence="3 4" key="1">
    <citation type="submission" date="2021-09" db="EMBL/GenBank/DDBJ databases">
        <title>Genomic insights and catalytic innovation underlie evolution of tropane alkaloids biosynthesis.</title>
        <authorList>
            <person name="Wang Y.-J."/>
            <person name="Tian T."/>
            <person name="Huang J.-P."/>
            <person name="Huang S.-X."/>
        </authorList>
    </citation>
    <scope>NUCLEOTIDE SEQUENCE [LARGE SCALE GENOMIC DNA]</scope>
    <source>
        <strain evidence="3">KIB-2018</strain>
        <tissue evidence="3">Leaf</tissue>
    </source>
</reference>